<dbReference type="GO" id="GO:0051301">
    <property type="term" value="P:cell division"/>
    <property type="evidence" value="ECO:0007669"/>
    <property type="project" value="UniProtKB-KW"/>
</dbReference>
<dbReference type="PATRIC" id="fig|1618561.3.peg.866"/>
<dbReference type="AlphaFoldDB" id="A0A0F9ZRC9"/>
<evidence type="ECO:0000256" key="3">
    <source>
        <dbReference type="ARBA" id="ARBA00022490"/>
    </source>
</evidence>
<dbReference type="Pfam" id="PF00275">
    <property type="entry name" value="EPSP_synthase"/>
    <property type="match status" value="1"/>
</dbReference>
<dbReference type="NCBIfam" id="NF006873">
    <property type="entry name" value="PRK09369.1"/>
    <property type="match status" value="1"/>
</dbReference>
<evidence type="ECO:0000256" key="9">
    <source>
        <dbReference type="ARBA" id="ARBA00023316"/>
    </source>
</evidence>
<comment type="catalytic activity">
    <reaction evidence="13">
        <text>phosphoenolpyruvate + UDP-N-acetyl-alpha-D-glucosamine = UDP-N-acetyl-3-O-(1-carboxyvinyl)-alpha-D-glucosamine + phosphate</text>
        <dbReference type="Rhea" id="RHEA:18681"/>
        <dbReference type="ChEBI" id="CHEBI:43474"/>
        <dbReference type="ChEBI" id="CHEBI:57705"/>
        <dbReference type="ChEBI" id="CHEBI:58702"/>
        <dbReference type="ChEBI" id="CHEBI:68483"/>
        <dbReference type="EC" id="2.5.1.7"/>
    </reaction>
</comment>
<dbReference type="GO" id="GO:0005737">
    <property type="term" value="C:cytoplasm"/>
    <property type="evidence" value="ECO:0007669"/>
    <property type="project" value="UniProtKB-SubCell"/>
</dbReference>
<gene>
    <name evidence="16" type="ORF">UR38_C0009G0006</name>
</gene>
<evidence type="ECO:0000256" key="8">
    <source>
        <dbReference type="ARBA" id="ARBA00023306"/>
    </source>
</evidence>
<dbReference type="InterPro" id="IPR013792">
    <property type="entry name" value="RNA3'P_cycl/enolpyr_Trfase_a/b"/>
</dbReference>
<name>A0A0F9ZRC9_9BACT</name>
<dbReference type="GO" id="GO:0019277">
    <property type="term" value="P:UDP-N-acetylgalactosamine biosynthetic process"/>
    <property type="evidence" value="ECO:0007669"/>
    <property type="project" value="InterPro"/>
</dbReference>
<evidence type="ECO:0000256" key="10">
    <source>
        <dbReference type="ARBA" id="ARBA00038367"/>
    </source>
</evidence>
<evidence type="ECO:0000256" key="11">
    <source>
        <dbReference type="ARBA" id="ARBA00039108"/>
    </source>
</evidence>
<evidence type="ECO:0000256" key="6">
    <source>
        <dbReference type="ARBA" id="ARBA00022960"/>
    </source>
</evidence>
<sequence length="417" mass="45772">MAKFLITGGKKLEGEINIFGNKNSALKLIPAVLASPSKSVLTNVPNISDVRVLIEIIEKLGAKTNFKDNTLKIDSTSLNSYEPDPDLCSRIRASVVLAAPLLVRFGKAILTPPGGDQIGDRLLDTHFSMMQKLGVNYKRENGKFYLSWDKKIGGKIFLEEASVTATEMGLIMAASMDDEVTIEDAAAEPHVGNLIDLLVKMGAKIIGRGTNTLTIKGGRLTGCEHKVMADHIEGGTFAIASAITGGTLKINNFELENYHMILNYLGNMGIKYKIENDSLIVLPSNLKALRRKFQTRPWPGFPTDLMSPFIVLATQTAGTVLCHDWMYEWRMFFVDDLIGMGANIFIADPHRVIISGPTKLMADRLFCKDIRAGISVILAAMIAEGTSIIENVEVVDRGYQDIENRLRNLGASITKQE</sequence>
<dbReference type="InterPro" id="IPR050068">
    <property type="entry name" value="MurA_subfamily"/>
</dbReference>
<comment type="pathway">
    <text evidence="2">Cell wall biogenesis; peptidoglycan biosynthesis.</text>
</comment>
<keyword evidence="3" id="KW-0963">Cytoplasm</keyword>
<dbReference type="CDD" id="cd01555">
    <property type="entry name" value="UdpNAET"/>
    <property type="match status" value="1"/>
</dbReference>
<evidence type="ECO:0000256" key="1">
    <source>
        <dbReference type="ARBA" id="ARBA00004496"/>
    </source>
</evidence>
<dbReference type="EMBL" id="LBOZ01000009">
    <property type="protein sequence ID" value="KKP46649.1"/>
    <property type="molecule type" value="Genomic_DNA"/>
</dbReference>
<keyword evidence="4" id="KW-0132">Cell division</keyword>
<evidence type="ECO:0000256" key="2">
    <source>
        <dbReference type="ARBA" id="ARBA00004752"/>
    </source>
</evidence>
<proteinExistence type="inferred from homology"/>
<organism evidence="16 17">
    <name type="scientific">Candidatus Woesebacteria bacterium GW2011_GWA2_33_28</name>
    <dbReference type="NCBI Taxonomy" id="1618561"/>
    <lineage>
        <taxon>Bacteria</taxon>
        <taxon>Candidatus Woeseibacteriota</taxon>
    </lineage>
</organism>
<protein>
    <recommendedName>
        <fullName evidence="12 14">UDP-N-acetylglucosamine 1-carboxyvinyltransferase</fullName>
        <ecNumber evidence="11 14">2.5.1.7</ecNumber>
    </recommendedName>
</protein>
<evidence type="ECO:0000256" key="14">
    <source>
        <dbReference type="NCBIfam" id="TIGR01072"/>
    </source>
</evidence>
<dbReference type="GO" id="GO:0009252">
    <property type="term" value="P:peptidoglycan biosynthetic process"/>
    <property type="evidence" value="ECO:0007669"/>
    <property type="project" value="UniProtKB-UniRule"/>
</dbReference>
<comment type="caution">
    <text evidence="16">The sequence shown here is derived from an EMBL/GenBank/DDBJ whole genome shotgun (WGS) entry which is preliminary data.</text>
</comment>
<evidence type="ECO:0000256" key="7">
    <source>
        <dbReference type="ARBA" id="ARBA00022984"/>
    </source>
</evidence>
<keyword evidence="6" id="KW-0133">Cell shape</keyword>
<dbReference type="InterPro" id="IPR001986">
    <property type="entry name" value="Enolpyruvate_Tfrase_dom"/>
</dbReference>
<keyword evidence="7" id="KW-0573">Peptidoglycan synthesis</keyword>
<evidence type="ECO:0000313" key="17">
    <source>
        <dbReference type="Proteomes" id="UP000033995"/>
    </source>
</evidence>
<evidence type="ECO:0000259" key="15">
    <source>
        <dbReference type="Pfam" id="PF00275"/>
    </source>
</evidence>
<evidence type="ECO:0000256" key="4">
    <source>
        <dbReference type="ARBA" id="ARBA00022618"/>
    </source>
</evidence>
<dbReference type="Proteomes" id="UP000033995">
    <property type="component" value="Unassembled WGS sequence"/>
</dbReference>
<dbReference type="NCBIfam" id="TIGR01072">
    <property type="entry name" value="murA"/>
    <property type="match status" value="1"/>
</dbReference>
<evidence type="ECO:0000256" key="5">
    <source>
        <dbReference type="ARBA" id="ARBA00022679"/>
    </source>
</evidence>
<accession>A0A0F9ZRC9</accession>
<comment type="similarity">
    <text evidence="10">Belongs to the EPSP synthase family. MurA subfamily.</text>
</comment>
<keyword evidence="8" id="KW-0131">Cell cycle</keyword>
<dbReference type="GO" id="GO:0008360">
    <property type="term" value="P:regulation of cell shape"/>
    <property type="evidence" value="ECO:0007669"/>
    <property type="project" value="UniProtKB-KW"/>
</dbReference>
<keyword evidence="9" id="KW-0961">Cell wall biogenesis/degradation</keyword>
<dbReference type="GO" id="GO:0008760">
    <property type="term" value="F:UDP-N-acetylglucosamine 1-carboxyvinyltransferase activity"/>
    <property type="evidence" value="ECO:0007669"/>
    <property type="project" value="UniProtKB-UniRule"/>
</dbReference>
<reference evidence="16 17" key="1">
    <citation type="journal article" date="2015" name="Nature">
        <title>rRNA introns, odd ribosomes, and small enigmatic genomes across a large radiation of phyla.</title>
        <authorList>
            <person name="Brown C.T."/>
            <person name="Hug L.A."/>
            <person name="Thomas B.C."/>
            <person name="Sharon I."/>
            <person name="Castelle C.J."/>
            <person name="Singh A."/>
            <person name="Wilkins M.J."/>
            <person name="Williams K.H."/>
            <person name="Banfield J.F."/>
        </authorList>
    </citation>
    <scope>NUCLEOTIDE SEQUENCE [LARGE SCALE GENOMIC DNA]</scope>
</reference>
<dbReference type="PANTHER" id="PTHR43783:SF1">
    <property type="entry name" value="UDP-N-ACETYLGLUCOSAMINE 1-CARBOXYVINYLTRANSFERASE"/>
    <property type="match status" value="1"/>
</dbReference>
<evidence type="ECO:0000256" key="13">
    <source>
        <dbReference type="ARBA" id="ARBA00047527"/>
    </source>
</evidence>
<comment type="subcellular location">
    <subcellularLocation>
        <location evidence="1">Cytoplasm</location>
    </subcellularLocation>
</comment>
<dbReference type="SUPFAM" id="SSF55205">
    <property type="entry name" value="EPT/RTPC-like"/>
    <property type="match status" value="1"/>
</dbReference>
<dbReference type="InterPro" id="IPR036968">
    <property type="entry name" value="Enolpyruvate_Tfrase_sf"/>
</dbReference>
<dbReference type="Gene3D" id="3.65.10.10">
    <property type="entry name" value="Enolpyruvate transferase domain"/>
    <property type="match status" value="2"/>
</dbReference>
<evidence type="ECO:0000313" key="16">
    <source>
        <dbReference type="EMBL" id="KKP46649.1"/>
    </source>
</evidence>
<keyword evidence="5 16" id="KW-0808">Transferase</keyword>
<dbReference type="PANTHER" id="PTHR43783">
    <property type="entry name" value="UDP-N-ACETYLGLUCOSAMINE 1-CARBOXYVINYLTRANSFERASE"/>
    <property type="match status" value="1"/>
</dbReference>
<feature type="domain" description="Enolpyruvate transferase" evidence="15">
    <location>
        <begin position="7"/>
        <end position="406"/>
    </location>
</feature>
<dbReference type="GO" id="GO:0071555">
    <property type="term" value="P:cell wall organization"/>
    <property type="evidence" value="ECO:0007669"/>
    <property type="project" value="UniProtKB-KW"/>
</dbReference>
<evidence type="ECO:0000256" key="12">
    <source>
        <dbReference type="ARBA" id="ARBA00039754"/>
    </source>
</evidence>
<dbReference type="EC" id="2.5.1.7" evidence="11 14"/>
<dbReference type="InterPro" id="IPR005750">
    <property type="entry name" value="UDP_GlcNAc_COvinyl_MurA"/>
</dbReference>